<sequence>MPIQSTLRSSALTPTPSPLSHPDLLLRIFSQADNPTLATCLRASKAWYDLAGPILYRIIECRDLEALEDVLRGSEIVNKAVTTRSGPCQRNFKSGLLRHTRYLYTGIETGTPTSDALYRLAELSKQLKLWVDLRGECVNGVYEDAKPNSTLRARIFLDPGYRSHPHLESSSTSSTQWQRHIGGLIAVYCSIRNDTETVDIYFMDDQRWQAEANRVWSPLECKNLVRAEFSKWPRYRKYLDAVTLKTRADYLAEAVKDEYSEEELENQRELKYSAAYDREVETSTGGESRNIMPNPTTSPIISAIASVDILCLILAQADNATLSRCLRVSKAWYDFAGPLLYRHVECSTTNALERLMVGINVRAGTVSTRRSRVGTNLKKDLLGHIKEISVSLEVCSTAVDRLHQLIEHTTNVEVEIQPEDRCYCDRIQRGKIHGPTGPRFFSAQGVSWCCRMQAYQISPLVVLFVTAKTHGPFWHFATLRDSIKICHRQKGELRVYIMDDMPAPYEYDGDDNTDGDSEEDQEGNTTGNTTGDTEGDTGAIPKATPKTIPYGLRNAAPVEA</sequence>
<dbReference type="EMBL" id="RSCD01000006">
    <property type="protein sequence ID" value="RSH92364.1"/>
    <property type="molecule type" value="Genomic_DNA"/>
</dbReference>
<feature type="region of interest" description="Disordered" evidence="1">
    <location>
        <begin position="504"/>
        <end position="560"/>
    </location>
</feature>
<dbReference type="AlphaFoldDB" id="A0A427YMN0"/>
<feature type="compositionally biased region" description="Low complexity" evidence="1">
    <location>
        <begin position="523"/>
        <end position="538"/>
    </location>
</feature>
<gene>
    <name evidence="2" type="ORF">EHS25_008779</name>
</gene>
<reference evidence="2 3" key="1">
    <citation type="submission" date="2018-11" db="EMBL/GenBank/DDBJ databases">
        <title>Genome sequence of Saitozyma podzolica DSM 27192.</title>
        <authorList>
            <person name="Aliyu H."/>
            <person name="Gorte O."/>
            <person name="Ochsenreither K."/>
        </authorList>
    </citation>
    <scope>NUCLEOTIDE SEQUENCE [LARGE SCALE GENOMIC DNA]</scope>
    <source>
        <strain evidence="2 3">DSM 27192</strain>
    </source>
</reference>
<evidence type="ECO:0000313" key="2">
    <source>
        <dbReference type="EMBL" id="RSH92364.1"/>
    </source>
</evidence>
<proteinExistence type="predicted"/>
<evidence type="ECO:0000313" key="3">
    <source>
        <dbReference type="Proteomes" id="UP000279259"/>
    </source>
</evidence>
<comment type="caution">
    <text evidence="2">The sequence shown here is derived from an EMBL/GenBank/DDBJ whole genome shotgun (WGS) entry which is preliminary data.</text>
</comment>
<dbReference type="Proteomes" id="UP000279259">
    <property type="component" value="Unassembled WGS sequence"/>
</dbReference>
<keyword evidence="3" id="KW-1185">Reference proteome</keyword>
<feature type="compositionally biased region" description="Acidic residues" evidence="1">
    <location>
        <begin position="507"/>
        <end position="522"/>
    </location>
</feature>
<organism evidence="2 3">
    <name type="scientific">Saitozyma podzolica</name>
    <dbReference type="NCBI Taxonomy" id="1890683"/>
    <lineage>
        <taxon>Eukaryota</taxon>
        <taxon>Fungi</taxon>
        <taxon>Dikarya</taxon>
        <taxon>Basidiomycota</taxon>
        <taxon>Agaricomycotina</taxon>
        <taxon>Tremellomycetes</taxon>
        <taxon>Tremellales</taxon>
        <taxon>Trimorphomycetaceae</taxon>
        <taxon>Saitozyma</taxon>
    </lineage>
</organism>
<evidence type="ECO:0000256" key="1">
    <source>
        <dbReference type="SAM" id="MobiDB-lite"/>
    </source>
</evidence>
<name>A0A427YMN0_9TREE</name>
<accession>A0A427YMN0</accession>
<protein>
    <submittedName>
        <fullName evidence="2">Uncharacterized protein</fullName>
    </submittedName>
</protein>